<dbReference type="PANTHER" id="PTHR11547">
    <property type="entry name" value="ARGININE OR CREATINE KINASE"/>
    <property type="match status" value="1"/>
</dbReference>
<keyword evidence="4 7" id="KW-0418">Kinase</keyword>
<dbReference type="PROSITE" id="PS00112">
    <property type="entry name" value="PHOSPHAGEN_KINASE"/>
    <property type="match status" value="1"/>
</dbReference>
<dbReference type="SUPFAM" id="SSF55931">
    <property type="entry name" value="Glutamine synthetase/guanido kinase"/>
    <property type="match status" value="1"/>
</dbReference>
<feature type="binding site" evidence="7">
    <location>
        <position position="260"/>
    </location>
    <ligand>
        <name>ATP</name>
        <dbReference type="ChEBI" id="CHEBI:30616"/>
    </ligand>
</feature>
<feature type="binding site" evidence="7">
    <location>
        <begin position="344"/>
        <end position="349"/>
    </location>
    <ligand>
        <name>ATP</name>
        <dbReference type="ChEBI" id="CHEBI:30616"/>
    </ligand>
</feature>
<dbReference type="Pfam" id="PF02807">
    <property type="entry name" value="ATP-gua_PtransN"/>
    <property type="match status" value="1"/>
</dbReference>
<dbReference type="InterPro" id="IPR022415">
    <property type="entry name" value="ATP-guanido_PTrfase_AS"/>
</dbReference>
<dbReference type="GO" id="GO:0005615">
    <property type="term" value="C:extracellular space"/>
    <property type="evidence" value="ECO:0007669"/>
    <property type="project" value="TreeGrafter"/>
</dbReference>
<feature type="domain" description="Phosphagen kinase C-terminal" evidence="10">
    <location>
        <begin position="130"/>
        <end position="392"/>
    </location>
</feature>
<evidence type="ECO:0000256" key="1">
    <source>
        <dbReference type="ARBA" id="ARBA00006798"/>
    </source>
</evidence>
<gene>
    <name evidence="11" type="ORF">FPAR1323_LOCUS14633</name>
</gene>
<reference evidence="11" key="1">
    <citation type="submission" date="2021-01" db="EMBL/GenBank/DDBJ databases">
        <authorList>
            <person name="Corre E."/>
            <person name="Pelletier E."/>
            <person name="Niang G."/>
            <person name="Scheremetjew M."/>
            <person name="Finn R."/>
            <person name="Kale V."/>
            <person name="Holt S."/>
            <person name="Cochrane G."/>
            <person name="Meng A."/>
            <person name="Brown T."/>
            <person name="Cohen L."/>
        </authorList>
    </citation>
    <scope>NUCLEOTIDE SEQUENCE</scope>
    <source>
        <strain evidence="11">RCC1693</strain>
    </source>
</reference>
<dbReference type="PROSITE" id="PS51510">
    <property type="entry name" value="PHOSPHAGEN_KINASE_C"/>
    <property type="match status" value="1"/>
</dbReference>
<dbReference type="PROSITE" id="PS51509">
    <property type="entry name" value="PHOSPHAGEN_KINASE_N"/>
    <property type="match status" value="1"/>
</dbReference>
<dbReference type="AlphaFoldDB" id="A0A7S2D063"/>
<feature type="binding site" evidence="7">
    <location>
        <position position="214"/>
    </location>
    <ligand>
        <name>ATP</name>
        <dbReference type="ChEBI" id="CHEBI:30616"/>
    </ligand>
</feature>
<comment type="similarity">
    <text evidence="1 6 8">Belongs to the ATP:guanido phosphotransferase family.</text>
</comment>
<dbReference type="SUPFAM" id="SSF48034">
    <property type="entry name" value="Guanido kinase N-terminal domain"/>
    <property type="match status" value="1"/>
</dbReference>
<evidence type="ECO:0000256" key="3">
    <source>
        <dbReference type="ARBA" id="ARBA00022741"/>
    </source>
</evidence>
<dbReference type="GO" id="GO:0005524">
    <property type="term" value="F:ATP binding"/>
    <property type="evidence" value="ECO:0007669"/>
    <property type="project" value="UniProtKB-UniRule"/>
</dbReference>
<feature type="domain" description="Phosphagen kinase N-terminal" evidence="9">
    <location>
        <begin position="11"/>
        <end position="95"/>
    </location>
</feature>
<evidence type="ECO:0000256" key="7">
    <source>
        <dbReference type="PROSITE-ProRule" id="PRU00843"/>
    </source>
</evidence>
<evidence type="ECO:0000256" key="8">
    <source>
        <dbReference type="RuleBase" id="RU000505"/>
    </source>
</evidence>
<dbReference type="PANTHER" id="PTHR11547:SF64">
    <property type="entry name" value="CHROMOSOME UNDETERMINED SCAFFOLD_51, WHOLE GENOME SHOTGUN SEQUENCE"/>
    <property type="match status" value="1"/>
</dbReference>
<evidence type="ECO:0000256" key="5">
    <source>
        <dbReference type="ARBA" id="ARBA00022840"/>
    </source>
</evidence>
<dbReference type="InterPro" id="IPR022413">
    <property type="entry name" value="ATP-guanido_PTrfase_N"/>
</dbReference>
<accession>A0A7S2D063</accession>
<evidence type="ECO:0000256" key="6">
    <source>
        <dbReference type="PROSITE-ProRule" id="PRU00842"/>
    </source>
</evidence>
<dbReference type="Pfam" id="PF00217">
    <property type="entry name" value="ATP-gua_Ptrans"/>
    <property type="match status" value="1"/>
</dbReference>
<evidence type="ECO:0000259" key="9">
    <source>
        <dbReference type="PROSITE" id="PS51509"/>
    </source>
</evidence>
<organism evidence="11">
    <name type="scientific">Florenciella parvula</name>
    <dbReference type="NCBI Taxonomy" id="236787"/>
    <lineage>
        <taxon>Eukaryota</taxon>
        <taxon>Sar</taxon>
        <taxon>Stramenopiles</taxon>
        <taxon>Ochrophyta</taxon>
        <taxon>Dictyochophyceae</taxon>
        <taxon>Florenciellales</taxon>
        <taxon>Florenciella</taxon>
    </lineage>
</organism>
<evidence type="ECO:0000313" key="11">
    <source>
        <dbReference type="EMBL" id="CAD9440435.1"/>
    </source>
</evidence>
<feature type="binding site" evidence="7">
    <location>
        <begin position="133"/>
        <end position="137"/>
    </location>
    <ligand>
        <name>ATP</name>
        <dbReference type="ChEBI" id="CHEBI:30616"/>
    </ligand>
</feature>
<name>A0A7S2D063_9STRA</name>
<dbReference type="Gene3D" id="1.10.135.10">
    <property type="entry name" value="ATP:guanido phosphotransferase, N-terminal domain"/>
    <property type="match status" value="1"/>
</dbReference>
<proteinExistence type="inferred from homology"/>
<dbReference type="GO" id="GO:0046314">
    <property type="term" value="P:phosphocreatine biosynthetic process"/>
    <property type="evidence" value="ECO:0007669"/>
    <property type="project" value="InterPro"/>
</dbReference>
<feature type="binding site" evidence="7">
    <location>
        <begin position="313"/>
        <end position="317"/>
    </location>
    <ligand>
        <name>ATP</name>
        <dbReference type="ChEBI" id="CHEBI:30616"/>
    </ligand>
</feature>
<dbReference type="InterPro" id="IPR000749">
    <property type="entry name" value="ATP-guanido_PTrfase"/>
</dbReference>
<keyword evidence="5 7" id="KW-0067">ATP-binding</keyword>
<protein>
    <recommendedName>
        <fullName evidence="12">Arginine kinase</fullName>
    </recommendedName>
</protein>
<evidence type="ECO:0000259" key="10">
    <source>
        <dbReference type="PROSITE" id="PS51510"/>
    </source>
</evidence>
<dbReference type="InterPro" id="IPR036802">
    <property type="entry name" value="ATP-guanido_PTrfase_N_sf"/>
</dbReference>
<dbReference type="Gene3D" id="3.30.590.10">
    <property type="entry name" value="Glutamine synthetase/guanido kinase, catalytic domain"/>
    <property type="match status" value="1"/>
</dbReference>
<evidence type="ECO:0000256" key="4">
    <source>
        <dbReference type="ARBA" id="ARBA00022777"/>
    </source>
</evidence>
<dbReference type="InterPro" id="IPR022414">
    <property type="entry name" value="ATP-guanido_PTrfase_cat"/>
</dbReference>
<keyword evidence="3 7" id="KW-0547">Nucleotide-binding</keyword>
<dbReference type="GO" id="GO:0004111">
    <property type="term" value="F:creatine kinase activity"/>
    <property type="evidence" value="ECO:0007669"/>
    <property type="project" value="InterPro"/>
</dbReference>
<sequence length="394" mass="42473">MGAGASAGEITADTVAGKAEEVLKLNPDNRCVKYLLEMKNEGTLPTEAADLARLYACAKTGLENVDSGLGCYAMDPKDYDDLALFFDKVCNDYHNNPAGDKTHVTNWSLEGVEGLPEGGVLDMREIGMTDELSMRVRVGRNLTTFPLPGAMTKADRVNFEKTMQAAFDVLIKDEAYGGQVFSMTPNDVWKEVTGDEENPNLITTEKYDELVAAHVMFKDMAADPFLASAGIASDWPCGRGCYQSADGGFIIWFGEEDQLRIMCMAKGFKLNDVFDRLQTALDAVEAIDGIEFAKSGKYGFVTSCPSNLGTGMRASVHVKVPNLTSDGTDTKAKAAAKPLGLSVRGTGGEHTPIGADGTIDLSPSNRLFITEAEIITKLYNGIKLLKEKEDAAAK</sequence>
<keyword evidence="2 7" id="KW-0808">Transferase</keyword>
<dbReference type="InterPro" id="IPR014746">
    <property type="entry name" value="Gln_synth/guanido_kin_cat_dom"/>
</dbReference>
<dbReference type="EMBL" id="HBGT01028073">
    <property type="protein sequence ID" value="CAD9440435.1"/>
    <property type="molecule type" value="Transcribed_RNA"/>
</dbReference>
<evidence type="ECO:0008006" key="12">
    <source>
        <dbReference type="Google" id="ProtNLM"/>
    </source>
</evidence>
<evidence type="ECO:0000256" key="2">
    <source>
        <dbReference type="ARBA" id="ARBA00022679"/>
    </source>
</evidence>